<keyword evidence="4" id="KW-0347">Helicase</keyword>
<evidence type="ECO:0000259" key="3">
    <source>
        <dbReference type="PROSITE" id="PS51194"/>
    </source>
</evidence>
<sequence length="709" mass="77150">MTPSFTAAQARALCADAGLLLGDARALLGEHAEALRAVRRALADVRADLSRTELASIPVSRIKDVTGGRLRIGTLERSGYATVLQVLDATPYRLQLLPGIGAQTAAQVHAAARQIATAVEQAVGIRLDIEHQDRHGGELVIALHRLVNVGPELARALEAARTLDTRLDRLLQEARPARSRLRMLFAGGERRGQAQSALASLADLLGDARETRLLLAQATADLLRPAASEFEAWSDFEHRSAEYYGLLAEVAGEPVAADEGVLPDDLLAKVGAQDLDDTHRRVSLRGYQSFGARFALAQHRVILGDEMGLGKSVEAIAVLAHLKARGATHFLVVCPTSVLVNWVREIESRSTLAVHPLHGPGRDAAREEWVRRGGVAVATLDGLHRLPVTEVGLLVVDEAHYVKNPRTRRAEAVAAWCRRTERVLFLTGTPMENRVEEFRTLVAYLQPGLAAELRGSDVVAGAHAFRRAVAPVYLRRNQQDVLRELPGRVDVEEWVEFSGADLAAYRQAVAEGNFMAMRRAAYARPDTSAKLKRLLELVADAQANGLKVIVFSYFRDVLGVVRTALDGRAHGPISGALTPARRQQEVDAFSRARGHAVLLSQIQAGGVGLNLQAASVVIMCEPQVKPSMENQAVARAHRMGQVRTVQVHRLLSVDAVDQRMLDLLGAKAELFDAYARRSDLAESTADAVDISEQALARQIVEEEQRRLAL</sequence>
<protein>
    <submittedName>
        <fullName evidence="4">DEAD/DEAH box helicase</fullName>
    </submittedName>
</protein>
<dbReference type="InterPro" id="IPR014001">
    <property type="entry name" value="Helicase_ATP-bd"/>
</dbReference>
<dbReference type="PROSITE" id="PS51194">
    <property type="entry name" value="HELICASE_CTER"/>
    <property type="match status" value="1"/>
</dbReference>
<dbReference type="RefSeq" id="WP_175592274.1">
    <property type="nucleotide sequence ID" value="NZ_JABWGN010000010.1"/>
</dbReference>
<dbReference type="Gene3D" id="1.10.150.20">
    <property type="entry name" value="5' to 3' exonuclease, C-terminal subdomain"/>
    <property type="match status" value="1"/>
</dbReference>
<dbReference type="Gene3D" id="3.40.50.10810">
    <property type="entry name" value="Tandem AAA-ATPase domain"/>
    <property type="match status" value="1"/>
</dbReference>
<gene>
    <name evidence="4" type="ORF">HTZ77_25755</name>
</gene>
<dbReference type="GO" id="GO:0004386">
    <property type="term" value="F:helicase activity"/>
    <property type="evidence" value="ECO:0007669"/>
    <property type="project" value="UniProtKB-KW"/>
</dbReference>
<keyword evidence="4" id="KW-0067">ATP-binding</keyword>
<dbReference type="EMBL" id="JABWGN010000010">
    <property type="protein sequence ID" value="NUW34810.1"/>
    <property type="molecule type" value="Genomic_DNA"/>
</dbReference>
<proteinExistence type="predicted"/>
<dbReference type="CDD" id="cd18793">
    <property type="entry name" value="SF2_C_SNF"/>
    <property type="match status" value="1"/>
</dbReference>
<name>A0A7Y6IC49_9ACTN</name>
<reference evidence="4 5" key="1">
    <citation type="submission" date="2020-06" db="EMBL/GenBank/DDBJ databases">
        <title>Nonomuraea sp. SMC257, a novel actinomycete isolated from soil.</title>
        <authorList>
            <person name="Chanama M."/>
        </authorList>
    </citation>
    <scope>NUCLEOTIDE SEQUENCE [LARGE SCALE GENOMIC DNA]</scope>
    <source>
        <strain evidence="4 5">SMC257</strain>
    </source>
</reference>
<keyword evidence="5" id="KW-1185">Reference proteome</keyword>
<dbReference type="Pfam" id="PF00271">
    <property type="entry name" value="Helicase_C"/>
    <property type="match status" value="1"/>
</dbReference>
<dbReference type="InterPro" id="IPR049730">
    <property type="entry name" value="SNF2/RAD54-like_C"/>
</dbReference>
<organism evidence="4 5">
    <name type="scientific">Nonomuraea montanisoli</name>
    <dbReference type="NCBI Taxonomy" id="2741721"/>
    <lineage>
        <taxon>Bacteria</taxon>
        <taxon>Bacillati</taxon>
        <taxon>Actinomycetota</taxon>
        <taxon>Actinomycetes</taxon>
        <taxon>Streptosporangiales</taxon>
        <taxon>Streptosporangiaceae</taxon>
        <taxon>Nonomuraea</taxon>
    </lineage>
</organism>
<dbReference type="Gene3D" id="3.40.50.300">
    <property type="entry name" value="P-loop containing nucleotide triphosphate hydrolases"/>
    <property type="match status" value="1"/>
</dbReference>
<feature type="domain" description="Helicase C-terminal" evidence="3">
    <location>
        <begin position="530"/>
        <end position="696"/>
    </location>
</feature>
<dbReference type="InterPro" id="IPR001650">
    <property type="entry name" value="Helicase_C-like"/>
</dbReference>
<accession>A0A7Y6IC49</accession>
<dbReference type="InterPro" id="IPR038718">
    <property type="entry name" value="SNF2-like_sf"/>
</dbReference>
<dbReference type="GO" id="GO:0016787">
    <property type="term" value="F:hydrolase activity"/>
    <property type="evidence" value="ECO:0007669"/>
    <property type="project" value="UniProtKB-KW"/>
</dbReference>
<dbReference type="GO" id="GO:0005524">
    <property type="term" value="F:ATP binding"/>
    <property type="evidence" value="ECO:0007669"/>
    <property type="project" value="InterPro"/>
</dbReference>
<keyword evidence="1" id="KW-0378">Hydrolase</keyword>
<dbReference type="CDD" id="cd17919">
    <property type="entry name" value="DEXHc_Snf"/>
    <property type="match status" value="1"/>
</dbReference>
<dbReference type="PANTHER" id="PTHR10799">
    <property type="entry name" value="SNF2/RAD54 HELICASE FAMILY"/>
    <property type="match status" value="1"/>
</dbReference>
<feature type="domain" description="Helicase ATP-binding" evidence="2">
    <location>
        <begin position="292"/>
        <end position="448"/>
    </location>
</feature>
<dbReference type="Proteomes" id="UP000586042">
    <property type="component" value="Unassembled WGS sequence"/>
</dbReference>
<evidence type="ECO:0000313" key="4">
    <source>
        <dbReference type="EMBL" id="NUW34810.1"/>
    </source>
</evidence>
<dbReference type="InterPro" id="IPR027417">
    <property type="entry name" value="P-loop_NTPase"/>
</dbReference>
<dbReference type="InterPro" id="IPR000330">
    <property type="entry name" value="SNF2_N"/>
</dbReference>
<dbReference type="SUPFAM" id="SSF52540">
    <property type="entry name" value="P-loop containing nucleoside triphosphate hydrolases"/>
    <property type="match status" value="2"/>
</dbReference>
<dbReference type="PROSITE" id="PS51192">
    <property type="entry name" value="HELICASE_ATP_BIND_1"/>
    <property type="match status" value="1"/>
</dbReference>
<comment type="caution">
    <text evidence="4">The sequence shown here is derived from an EMBL/GenBank/DDBJ whole genome shotgun (WGS) entry which is preliminary data.</text>
</comment>
<evidence type="ECO:0000313" key="5">
    <source>
        <dbReference type="Proteomes" id="UP000586042"/>
    </source>
</evidence>
<evidence type="ECO:0000259" key="2">
    <source>
        <dbReference type="PROSITE" id="PS51192"/>
    </source>
</evidence>
<evidence type="ECO:0000256" key="1">
    <source>
        <dbReference type="ARBA" id="ARBA00022801"/>
    </source>
</evidence>
<keyword evidence="4" id="KW-0547">Nucleotide-binding</keyword>
<dbReference type="SMART" id="SM00490">
    <property type="entry name" value="HELICc"/>
    <property type="match status" value="1"/>
</dbReference>
<dbReference type="AlphaFoldDB" id="A0A7Y6IC49"/>
<dbReference type="Pfam" id="PF00176">
    <property type="entry name" value="SNF2-rel_dom"/>
    <property type="match status" value="1"/>
</dbReference>
<dbReference type="SMART" id="SM00487">
    <property type="entry name" value="DEXDc"/>
    <property type="match status" value="1"/>
</dbReference>